<dbReference type="InterPro" id="IPR001466">
    <property type="entry name" value="Beta-lactam-related"/>
</dbReference>
<dbReference type="PANTHER" id="PTHR46825">
    <property type="entry name" value="D-ALANYL-D-ALANINE-CARBOXYPEPTIDASE/ENDOPEPTIDASE AMPH"/>
    <property type="match status" value="1"/>
</dbReference>
<evidence type="ECO:0000259" key="4">
    <source>
        <dbReference type="Pfam" id="PF00144"/>
    </source>
</evidence>
<keyword evidence="6" id="KW-1185">Reference proteome</keyword>
<keyword evidence="3" id="KW-0812">Transmembrane</keyword>
<keyword evidence="3" id="KW-1133">Transmembrane helix</keyword>
<dbReference type="GO" id="GO:0016020">
    <property type="term" value="C:membrane"/>
    <property type="evidence" value="ECO:0007669"/>
    <property type="project" value="UniProtKB-SubCell"/>
</dbReference>
<keyword evidence="2 3" id="KW-0472">Membrane</keyword>
<proteinExistence type="predicted"/>
<dbReference type="InterPro" id="IPR050491">
    <property type="entry name" value="AmpC-like"/>
</dbReference>
<feature type="domain" description="Beta-lactamase-related" evidence="4">
    <location>
        <begin position="99"/>
        <end position="388"/>
    </location>
</feature>
<sequence>MTSPTRRRTVAKRRRRKPSQRGKLVLVFLSAMICFTMWNVLHRNSEENNPFQKTAVALENSQNKEVKRKTAKISEKQIKTVDRNHKISSYLNGIGFSGTAMIVRNGEIVTNKGFGYADRKQKIRNNPLTSFYVGSSQKALIATAILQLEEKGKLQTSAPVSTYLPHFPNGQTITLKNLLTHTSGINGHIEGNGVITPDELIKDIERQGINRQPGVWSYKDSNYSVLAYIVAEVSGESYEQYITNHIFKPAGMTHAGFYKTYEKEPYPAVGYKLKGSKAVTPYMPDLSQLYGAGDIYMSAIDMYKFDQALIDGKLYSQKSYKKMFTPGSSSTYGMGFYVAPGSYSNHGVMPGFNILNSFSKSGQTIVVLFSNIQNNTKLGQVNNKVYQLLNQE</sequence>
<dbReference type="AlphaFoldDB" id="A0A5C0WL89"/>
<accession>A0A5C0WL89</accession>
<dbReference type="Proteomes" id="UP000325032">
    <property type="component" value="Chromosome"/>
</dbReference>
<evidence type="ECO:0000256" key="2">
    <source>
        <dbReference type="ARBA" id="ARBA00023136"/>
    </source>
</evidence>
<dbReference type="RefSeq" id="WP_149126643.1">
    <property type="nucleotide sequence ID" value="NZ_CP043404.1"/>
</dbReference>
<dbReference type="EMBL" id="CP043404">
    <property type="protein sequence ID" value="QEK65431.1"/>
    <property type="molecule type" value="Genomic_DNA"/>
</dbReference>
<dbReference type="Gene3D" id="3.40.710.10">
    <property type="entry name" value="DD-peptidase/beta-lactamase superfamily"/>
    <property type="match status" value="1"/>
</dbReference>
<dbReference type="Pfam" id="PF00144">
    <property type="entry name" value="Beta-lactamase"/>
    <property type="match status" value="1"/>
</dbReference>
<evidence type="ECO:0000313" key="5">
    <source>
        <dbReference type="EMBL" id="QEK65431.1"/>
    </source>
</evidence>
<organism evidence="5 6">
    <name type="scientific">Bacillus safensis</name>
    <dbReference type="NCBI Taxonomy" id="561879"/>
    <lineage>
        <taxon>Bacteria</taxon>
        <taxon>Bacillati</taxon>
        <taxon>Bacillota</taxon>
        <taxon>Bacilli</taxon>
        <taxon>Bacillales</taxon>
        <taxon>Bacillaceae</taxon>
        <taxon>Bacillus</taxon>
    </lineage>
</organism>
<evidence type="ECO:0000256" key="1">
    <source>
        <dbReference type="ARBA" id="ARBA00004370"/>
    </source>
</evidence>
<dbReference type="SMR" id="A0A5C0WL89"/>
<dbReference type="GeneID" id="61770439"/>
<dbReference type="PANTHER" id="PTHR46825:SF11">
    <property type="entry name" value="PENICILLIN-BINDING PROTEIN 4"/>
    <property type="match status" value="1"/>
</dbReference>
<protein>
    <submittedName>
        <fullName evidence="5">Penicillin-binding protein PbpX</fullName>
    </submittedName>
</protein>
<feature type="transmembrane region" description="Helical" evidence="3">
    <location>
        <begin position="21"/>
        <end position="41"/>
    </location>
</feature>
<reference evidence="5 6" key="1">
    <citation type="journal article" date="2018" name="Plant Biotechnol. Rep.">
        <title>Diversity and antifungal activity of endophytic bacteria associated with Panax ginseng seedlings.</title>
        <authorList>
            <person name="Park J.M."/>
            <person name="Hong C.E."/>
            <person name="Jo S.H."/>
        </authorList>
    </citation>
    <scope>NUCLEOTIDE SEQUENCE [LARGE SCALE GENOMIC DNA]</scope>
    <source>
        <strain evidence="5 6">PgKB20</strain>
    </source>
</reference>
<dbReference type="InterPro" id="IPR012338">
    <property type="entry name" value="Beta-lactam/transpept-like"/>
</dbReference>
<dbReference type="SUPFAM" id="SSF56601">
    <property type="entry name" value="beta-lactamase/transpeptidase-like"/>
    <property type="match status" value="1"/>
</dbReference>
<evidence type="ECO:0000313" key="6">
    <source>
        <dbReference type="Proteomes" id="UP000325032"/>
    </source>
</evidence>
<evidence type="ECO:0000256" key="3">
    <source>
        <dbReference type="SAM" id="Phobius"/>
    </source>
</evidence>
<name>A0A5C0WL89_BACIA</name>
<gene>
    <name evidence="5" type="primary">pbpX</name>
    <name evidence="5" type="ORF">FX981_03701</name>
</gene>
<comment type="subcellular location">
    <subcellularLocation>
        <location evidence="1">Membrane</location>
    </subcellularLocation>
</comment>